<evidence type="ECO:0000313" key="3">
    <source>
        <dbReference type="EMBL" id="MFB2875292.1"/>
    </source>
</evidence>
<dbReference type="Proteomes" id="UP001576774">
    <property type="component" value="Unassembled WGS sequence"/>
</dbReference>
<evidence type="ECO:0000259" key="2">
    <source>
        <dbReference type="Pfam" id="PF13304"/>
    </source>
</evidence>
<keyword evidence="3" id="KW-0540">Nuclease</keyword>
<accession>A0ABV4WYJ6</accession>
<feature type="compositionally biased region" description="Polar residues" evidence="1">
    <location>
        <begin position="737"/>
        <end position="749"/>
    </location>
</feature>
<dbReference type="InterPro" id="IPR003959">
    <property type="entry name" value="ATPase_AAA_core"/>
</dbReference>
<comment type="caution">
    <text evidence="3">The sequence shown here is derived from an EMBL/GenBank/DDBJ whole genome shotgun (WGS) entry which is preliminary data.</text>
</comment>
<keyword evidence="3" id="KW-0378">Hydrolase</keyword>
<feature type="domain" description="ATPase AAA-type core" evidence="2">
    <location>
        <begin position="81"/>
        <end position="351"/>
    </location>
</feature>
<keyword evidence="3" id="KW-0255">Endonuclease</keyword>
<name>A0ABV4WYJ6_9CYAN</name>
<dbReference type="PANTHER" id="PTHR43581:SF2">
    <property type="entry name" value="EXCINUCLEASE ATPASE SUBUNIT"/>
    <property type="match status" value="1"/>
</dbReference>
<reference evidence="3 4" key="1">
    <citation type="submission" date="2024-09" db="EMBL/GenBank/DDBJ databases">
        <title>Floridaenema gen nov. (Aerosakkonemataceae, Aerosakkonematales ord. nov., Cyanobacteria) from benthic tropical and subtropical fresh waters, with the description of four new species.</title>
        <authorList>
            <person name="Moretto J.A."/>
            <person name="Berthold D.E."/>
            <person name="Lefler F.W."/>
            <person name="Huang I.-S."/>
            <person name="Laughinghouse H. IV."/>
        </authorList>
    </citation>
    <scope>NUCLEOTIDE SEQUENCE [LARGE SCALE GENOMIC DNA]</scope>
    <source>
        <strain evidence="3 4">BLCC-F46</strain>
    </source>
</reference>
<dbReference type="CDD" id="cd00267">
    <property type="entry name" value="ABC_ATPase"/>
    <property type="match status" value="1"/>
</dbReference>
<dbReference type="EMBL" id="JBHFNQ010000003">
    <property type="protein sequence ID" value="MFB2875292.1"/>
    <property type="molecule type" value="Genomic_DNA"/>
</dbReference>
<evidence type="ECO:0000256" key="1">
    <source>
        <dbReference type="SAM" id="MobiDB-lite"/>
    </source>
</evidence>
<dbReference type="GO" id="GO:0004519">
    <property type="term" value="F:endonuclease activity"/>
    <property type="evidence" value="ECO:0007669"/>
    <property type="project" value="UniProtKB-KW"/>
</dbReference>
<keyword evidence="4" id="KW-1185">Reference proteome</keyword>
<dbReference type="SUPFAM" id="SSF52540">
    <property type="entry name" value="P-loop containing nucleoside triphosphate hydrolases"/>
    <property type="match status" value="1"/>
</dbReference>
<sequence>MSDIEQDQVRKAADIPSEEQNFDWFLIFRTNKTNLIIYLPNGEGNYKQYPVNREKINLFSKILPKPFRIDSKVALPDSVPIERIRVQAKGQKQSGRVTTLLEQWQREEIDKILDIIATGESSLTSQKGIDTGWRTKEDGHKVRASAPTEFLKIPIELENEVQTINTLITLLKNNGMSRDEVKRREQEFDLAYKLICEVANVDPEFLLELTNNLLKAGKEGYSGAIIDRINKNLEENLNFPSWWVQDRDFRLVVSANNYHLRFAIRDRTGTTYSFSERSQGLKYFLSYYIQYKAHKLENEAPEILLMDEPDAYLSSQAQQDLLKIFKAFADGKDGKPPVQVVYVTHSPFLIDKNHAERIRVLEKGVEDEGTRVVEDAAKNHYEPLRSAFGAFVGETAFIGNCNLMVEGLSEQILIAGAAAHLNSCRDVSELETPDLNPLDLNHLTIIPAGVASNIPYLVYLALGQNIEQQPAMILLLNSNRESYEARNNLPKNENEKPLLSEEFILQIKEWSNEYTLTSSKETIPIELEDLIPLPICVVAARSYAKVFHANKSSIESITEDAINAKLIENITVFKAIEACFKEQNLQIDKVGFARSVIDTIQQNNAINGIEEFQNNFKALFKCLNEMKIAALQKFNDKRISEKIRQLKATFFRDYPKSARHIDAAELFIKMENILDDSPAGIEAKKGIQKLRDQYKLDLEPTETIADYKKFEREVNKIHYKGRNDKNSLNQNATEVSLASNQFKNSSTKSSTRHKQNSSKGFNTKS</sequence>
<proteinExistence type="predicted"/>
<dbReference type="Gene3D" id="3.40.50.300">
    <property type="entry name" value="P-loop containing nucleotide triphosphate hydrolases"/>
    <property type="match status" value="1"/>
</dbReference>
<dbReference type="RefSeq" id="WP_413268459.1">
    <property type="nucleotide sequence ID" value="NZ_JBHFNQ010000003.1"/>
</dbReference>
<dbReference type="Pfam" id="PF13304">
    <property type="entry name" value="AAA_21"/>
    <property type="match status" value="1"/>
</dbReference>
<feature type="region of interest" description="Disordered" evidence="1">
    <location>
        <begin position="737"/>
        <end position="765"/>
    </location>
</feature>
<organism evidence="3 4">
    <name type="scientific">Floridaenema aerugineum BLCC-F46</name>
    <dbReference type="NCBI Taxonomy" id="3153654"/>
    <lineage>
        <taxon>Bacteria</taxon>
        <taxon>Bacillati</taxon>
        <taxon>Cyanobacteriota</taxon>
        <taxon>Cyanophyceae</taxon>
        <taxon>Oscillatoriophycideae</taxon>
        <taxon>Aerosakkonematales</taxon>
        <taxon>Aerosakkonemataceae</taxon>
        <taxon>Floridanema</taxon>
        <taxon>Floridanema aerugineum</taxon>
    </lineage>
</organism>
<dbReference type="InterPro" id="IPR051396">
    <property type="entry name" value="Bact_Antivir_Def_Nuclease"/>
</dbReference>
<dbReference type="InterPro" id="IPR027417">
    <property type="entry name" value="P-loop_NTPase"/>
</dbReference>
<protein>
    <submittedName>
        <fullName evidence="3">ATP-dependent endonuclease</fullName>
    </submittedName>
</protein>
<dbReference type="PANTHER" id="PTHR43581">
    <property type="entry name" value="ATP/GTP PHOSPHATASE"/>
    <property type="match status" value="1"/>
</dbReference>
<evidence type="ECO:0000313" key="4">
    <source>
        <dbReference type="Proteomes" id="UP001576774"/>
    </source>
</evidence>
<gene>
    <name evidence="3" type="ORF">ACE1CC_00205</name>
</gene>